<reference evidence="1 2" key="1">
    <citation type="submission" date="2021-06" db="EMBL/GenBank/DDBJ databases">
        <authorList>
            <person name="Kallberg Y."/>
            <person name="Tangrot J."/>
            <person name="Rosling A."/>
        </authorList>
    </citation>
    <scope>NUCLEOTIDE SEQUENCE [LARGE SCALE GENOMIC DNA]</scope>
    <source>
        <strain evidence="1 2">120-4 pot B 10/14</strain>
    </source>
</reference>
<proteinExistence type="predicted"/>
<name>A0ABN7V6T7_GIGMA</name>
<accession>A0ABN7V6T7</accession>
<dbReference type="EMBL" id="CAJVQB010010259">
    <property type="protein sequence ID" value="CAG8738176.1"/>
    <property type="molecule type" value="Genomic_DNA"/>
</dbReference>
<feature type="non-terminal residue" evidence="1">
    <location>
        <position position="46"/>
    </location>
</feature>
<sequence>MCLLTHISLSSTSTSLLFVLQYRQFLCKLAFAMSIIKSQDQIMNHV</sequence>
<evidence type="ECO:0000313" key="1">
    <source>
        <dbReference type="EMBL" id="CAG8738176.1"/>
    </source>
</evidence>
<evidence type="ECO:0000313" key="2">
    <source>
        <dbReference type="Proteomes" id="UP000789901"/>
    </source>
</evidence>
<dbReference type="Proteomes" id="UP000789901">
    <property type="component" value="Unassembled WGS sequence"/>
</dbReference>
<organism evidence="1 2">
    <name type="scientific">Gigaspora margarita</name>
    <dbReference type="NCBI Taxonomy" id="4874"/>
    <lineage>
        <taxon>Eukaryota</taxon>
        <taxon>Fungi</taxon>
        <taxon>Fungi incertae sedis</taxon>
        <taxon>Mucoromycota</taxon>
        <taxon>Glomeromycotina</taxon>
        <taxon>Glomeromycetes</taxon>
        <taxon>Diversisporales</taxon>
        <taxon>Gigasporaceae</taxon>
        <taxon>Gigaspora</taxon>
    </lineage>
</organism>
<gene>
    <name evidence="1" type="ORF">GMARGA_LOCUS15090</name>
</gene>
<comment type="caution">
    <text evidence="1">The sequence shown here is derived from an EMBL/GenBank/DDBJ whole genome shotgun (WGS) entry which is preliminary data.</text>
</comment>
<protein>
    <submittedName>
        <fullName evidence="1">8502_t:CDS:1</fullName>
    </submittedName>
</protein>
<keyword evidence="2" id="KW-1185">Reference proteome</keyword>